<dbReference type="InterPro" id="IPR004805">
    <property type="entry name" value="DnaE2/DnaE/PolC"/>
</dbReference>
<dbReference type="RefSeq" id="WP_006059085.1">
    <property type="nucleotide sequence ID" value="NZ_GG657556.1"/>
</dbReference>
<gene>
    <name evidence="11 14" type="primary">polC</name>
    <name evidence="14" type="ORF">HOLDEFILI_01895</name>
</gene>
<evidence type="ECO:0000256" key="1">
    <source>
        <dbReference type="ARBA" id="ARBA00003452"/>
    </source>
</evidence>
<dbReference type="NCBIfam" id="NF001688">
    <property type="entry name" value="PRK00448.1"/>
    <property type="match status" value="1"/>
</dbReference>
<dbReference type="NCBIfam" id="TIGR00573">
    <property type="entry name" value="dnaq"/>
    <property type="match status" value="1"/>
</dbReference>
<dbReference type="Gene3D" id="3.30.420.10">
    <property type="entry name" value="Ribonuclease H-like superfamily/Ribonuclease H"/>
    <property type="match status" value="1"/>
</dbReference>
<dbReference type="FunFam" id="3.30.420.10:FF:000045">
    <property type="entry name" value="3'-5' exonuclease DinG"/>
    <property type="match status" value="1"/>
</dbReference>
<evidence type="ECO:0000256" key="11">
    <source>
        <dbReference type="HAMAP-Rule" id="MF_00356"/>
    </source>
</evidence>
<dbReference type="Gene3D" id="1.10.150.870">
    <property type="match status" value="1"/>
</dbReference>
<dbReference type="InterPro" id="IPR004013">
    <property type="entry name" value="PHP_dom"/>
</dbReference>
<evidence type="ECO:0000256" key="6">
    <source>
        <dbReference type="ARBA" id="ARBA00022722"/>
    </source>
</evidence>
<dbReference type="InterPro" id="IPR012340">
    <property type="entry name" value="NA-bd_OB-fold"/>
</dbReference>
<name>B9Y7V0_9FIRM</name>
<dbReference type="PANTHER" id="PTHR32294">
    <property type="entry name" value="DNA POLYMERASE III SUBUNIT ALPHA"/>
    <property type="match status" value="1"/>
</dbReference>
<dbReference type="InterPro" id="IPR013520">
    <property type="entry name" value="Ribonucl_H"/>
</dbReference>
<dbReference type="STRING" id="545696.HOLDEFILI_01895"/>
<feature type="domain" description="Exonuclease" evidence="12">
    <location>
        <begin position="398"/>
        <end position="566"/>
    </location>
</feature>
<keyword evidence="8 11" id="KW-0269">Exonuclease</keyword>
<proteinExistence type="inferred from homology"/>
<dbReference type="NCBIfam" id="TIGR01405">
    <property type="entry name" value="polC_Gram_pos"/>
    <property type="match status" value="1"/>
</dbReference>
<dbReference type="InterPro" id="IPR036397">
    <property type="entry name" value="RNaseH_sf"/>
</dbReference>
<dbReference type="Pfam" id="PF07733">
    <property type="entry name" value="DNA_pol3_alpha"/>
    <property type="match status" value="1"/>
</dbReference>
<comment type="catalytic activity">
    <reaction evidence="10 11">
        <text>DNA(n) + a 2'-deoxyribonucleoside 5'-triphosphate = DNA(n+1) + diphosphate</text>
        <dbReference type="Rhea" id="RHEA:22508"/>
        <dbReference type="Rhea" id="RHEA-COMP:17339"/>
        <dbReference type="Rhea" id="RHEA-COMP:17340"/>
        <dbReference type="ChEBI" id="CHEBI:33019"/>
        <dbReference type="ChEBI" id="CHEBI:61560"/>
        <dbReference type="ChEBI" id="CHEBI:173112"/>
        <dbReference type="EC" id="2.7.7.7"/>
    </reaction>
</comment>
<sequence length="1451" mass="164249">MGTIELKETLSKVQIEGLDGAYFEQGKITHCKFIAAKKKVVLELQLPRTLPLEQLQCFNDGLIQLIGCPVELRISADVCDLDSGEMLKYCKYFSEHSRYGQGLRDAIPTVKDQVVDCLFTDETLKQQALACREELDHFMQNAGVSYDFEFSCRAASFTQIEVKMPKEAPKPQAKPAYSADKPSYRSRRTKMEDYTVLALKEINDEIQNVQFTGTIFEKDSITIKKTGNEIQTLYVKDNDDAITCKRFESARCPKEKLNEVGVGDDVRVYGSVRYDSFSKELVFFPDDIVKLEKKEEEQDTADVKRVELHCHTNKSEMDGVCEVEELVTQAFKWGHRAIAVTDHMACQAFPKAQSCAAKLLKGNKDREFKILYGVEMNMVDEFLTIIRNPRADSLSDTAYVVYDLETTGLSCSFDHIIEFGAVVIERGEIKETKQLFVKPPVPINAFISEKTNITNEDVAQAKPFAEVAQELVDFIGDKVLVAHNATFDYNFLNEELKRIGMAPLTNPVVDTLDLARALHSDRRSYRLGNIARHYRITYDEEVAHRADYDADVLASVFMLMIKECKDRGAQTVADLQNLQDKKAFVKVMKRHVNVIAKNQAGLKDLFKLVTLSNTDYLAVFGKANSKSSGEEFLAEPRILRRCIQELRGNLLIGSACYNGEVFELAANRNQQDLEAAIAFYDYIEIQPLENYRPLVESHSLPDTDRLKQVLMRIIRTAKKLNKPVVATGDVHYCKKEEKILRDIYIQTQGIGGVRHPLYIYDKERRSRTVTPDQHFLTTNQMLQAFDWVEDRQLAYELVVEAPNAIADQVEKVLPVHDKLYTPVIEGSEEKLKTICYENAHKTYGEVLPEIVEKRLERELNSIIGNGFAVIYYISHLLVKKSNEDGYLVGSRGSVGSSFVATMSGITEVNPLIPHYVCPDCQHSEFITDGSVKSGFDLPAKKCPKCGAEMIVNGHDIAFETFLGFEGDKVPDIDLNFSGEYQDKAHAFTKTVFGEDHVFRAGTIGTVAQKTAFGYVSGYAEEMGLENMRQAQRLRLANGCEGVKRTTGQHPGGIIVIPSSMDVYDFTPVQYPANNPDSEWKTTHFDFHDIHDNVLKFDILGHVDPTAMRLLQNISGIDPTTIPMNDPETMSIFNSVDALKADPRVYGEATGAVGLPEFGTKFVRGILELTRPSTFSELLRISGLSHGTDVWLNNAKDLIDGGLTLHDVIGCRDDIMTYLIEKGMPKKDSFFIMESVRKGKGLKPEWIELMKENNIPQWYIDSCLKIKYLFPKAHAVAYVMMAIRIAWFKVHHPYWYYVAFFTLRCDAYEIETMVKGMDAIKRRMDEIQAMKSNPETKRQVTKKDEDLYSMFEACLEMYARGYRFSNIDIDKSLATEFRVLPDDLKTIIPPFTTVDGLGANVAKSIVEAREQGEFLSKEDLLNRTQLSQTLMRKLEVLGTLAGMQEENQLSLF</sequence>
<evidence type="ECO:0000256" key="4">
    <source>
        <dbReference type="ARBA" id="ARBA00022695"/>
    </source>
</evidence>
<dbReference type="EC" id="2.7.7.7" evidence="11"/>
<dbReference type="InterPro" id="IPR006054">
    <property type="entry name" value="DnaQ"/>
</dbReference>
<keyword evidence="3 11" id="KW-0808">Transferase</keyword>
<dbReference type="HAMAP" id="MF_00356">
    <property type="entry name" value="DNApol_PolC"/>
    <property type="match status" value="1"/>
</dbReference>
<keyword evidence="7 11" id="KW-0378">Hydrolase</keyword>
<dbReference type="SMART" id="SM00479">
    <property type="entry name" value="EXOIII"/>
    <property type="match status" value="1"/>
</dbReference>
<dbReference type="InterPro" id="IPR006308">
    <property type="entry name" value="Pol_III_a_PolC-type_gram_pos"/>
</dbReference>
<dbReference type="InterPro" id="IPR012337">
    <property type="entry name" value="RNaseH-like_sf"/>
</dbReference>
<dbReference type="GO" id="GO:0003887">
    <property type="term" value="F:DNA-directed DNA polymerase activity"/>
    <property type="evidence" value="ECO:0007669"/>
    <property type="project" value="UniProtKB-UniRule"/>
</dbReference>
<evidence type="ECO:0000313" key="14">
    <source>
        <dbReference type="EMBL" id="EEF67918.1"/>
    </source>
</evidence>
<dbReference type="CDD" id="cd04484">
    <property type="entry name" value="polC_OBF"/>
    <property type="match status" value="1"/>
</dbReference>
<dbReference type="eggNOG" id="COG2176">
    <property type="taxonomic scope" value="Bacteria"/>
</dbReference>
<keyword evidence="2 11" id="KW-0963">Cytoplasm</keyword>
<dbReference type="Proteomes" id="UP000005950">
    <property type="component" value="Unassembled WGS sequence"/>
</dbReference>
<dbReference type="InterPro" id="IPR040982">
    <property type="entry name" value="DNA_pol3_finger"/>
</dbReference>
<protein>
    <recommendedName>
        <fullName evidence="11">DNA polymerase III PolC-type</fullName>
        <shortName evidence="11">PolIII</shortName>
        <ecNumber evidence="11">2.7.7.7</ecNumber>
    </recommendedName>
</protein>
<comment type="similarity">
    <text evidence="11">Belongs to the DNA polymerase type-C family. PolC subfamily.</text>
</comment>
<comment type="function">
    <text evidence="1 11">Required for replicative DNA synthesis. This DNA polymerase also exhibits 3' to 5' exonuclease activity.</text>
</comment>
<dbReference type="InterPro" id="IPR029460">
    <property type="entry name" value="DNAPol_HHH"/>
</dbReference>
<evidence type="ECO:0000256" key="5">
    <source>
        <dbReference type="ARBA" id="ARBA00022705"/>
    </source>
</evidence>
<keyword evidence="4 11" id="KW-0548">Nucleotidyltransferase</keyword>
<dbReference type="PANTHER" id="PTHR32294:SF5">
    <property type="entry name" value="DNA POLYMERASE III POLC-TYPE"/>
    <property type="match status" value="1"/>
</dbReference>
<dbReference type="InterPro" id="IPR003141">
    <property type="entry name" value="Pol/His_phosphatase_N"/>
</dbReference>
<evidence type="ECO:0000256" key="2">
    <source>
        <dbReference type="ARBA" id="ARBA00022490"/>
    </source>
</evidence>
<dbReference type="Gene3D" id="2.40.50.140">
    <property type="entry name" value="Nucleic acid-binding proteins"/>
    <property type="match status" value="1"/>
</dbReference>
<feature type="domain" description="Polymerase/histidinol phosphatase N-terminal" evidence="13">
    <location>
        <begin position="306"/>
        <end position="380"/>
    </location>
</feature>
<dbReference type="SMART" id="SM00481">
    <property type="entry name" value="POLIIIAc"/>
    <property type="match status" value="1"/>
</dbReference>
<dbReference type="HOGENOM" id="CLU_003297_2_0_9"/>
<keyword evidence="6 11" id="KW-0540">Nuclease</keyword>
<organism evidence="14 15">
    <name type="scientific">Holdemania filiformis DSM 12042</name>
    <dbReference type="NCBI Taxonomy" id="545696"/>
    <lineage>
        <taxon>Bacteria</taxon>
        <taxon>Bacillati</taxon>
        <taxon>Bacillota</taxon>
        <taxon>Erysipelotrichia</taxon>
        <taxon>Erysipelotrichales</taxon>
        <taxon>Erysipelotrichaceae</taxon>
        <taxon>Holdemania</taxon>
    </lineage>
</organism>
<dbReference type="Pfam" id="PF02811">
    <property type="entry name" value="PHP"/>
    <property type="match status" value="1"/>
</dbReference>
<dbReference type="GO" id="GO:0003677">
    <property type="term" value="F:DNA binding"/>
    <property type="evidence" value="ECO:0007669"/>
    <property type="project" value="UniProtKB-UniRule"/>
</dbReference>
<dbReference type="Pfam" id="PF00929">
    <property type="entry name" value="RNase_T"/>
    <property type="match status" value="1"/>
</dbReference>
<dbReference type="GO" id="GO:0008408">
    <property type="term" value="F:3'-5' exonuclease activity"/>
    <property type="evidence" value="ECO:0007669"/>
    <property type="project" value="UniProtKB-UniRule"/>
</dbReference>
<dbReference type="GO" id="GO:0006261">
    <property type="term" value="P:DNA-templated DNA replication"/>
    <property type="evidence" value="ECO:0007669"/>
    <property type="project" value="UniProtKB-UniRule"/>
</dbReference>
<evidence type="ECO:0000256" key="8">
    <source>
        <dbReference type="ARBA" id="ARBA00022839"/>
    </source>
</evidence>
<dbReference type="Gene3D" id="6.10.140.1510">
    <property type="match status" value="1"/>
</dbReference>
<evidence type="ECO:0000256" key="10">
    <source>
        <dbReference type="ARBA" id="ARBA00049244"/>
    </source>
</evidence>
<dbReference type="InterPro" id="IPR011708">
    <property type="entry name" value="DNA_pol3_alpha_NTPase_dom"/>
</dbReference>
<keyword evidence="5 11" id="KW-0235">DNA replication</keyword>
<comment type="subcellular location">
    <subcellularLocation>
        <location evidence="11">Cytoplasm</location>
    </subcellularLocation>
</comment>
<dbReference type="Gene3D" id="3.20.20.140">
    <property type="entry name" value="Metal-dependent hydrolases"/>
    <property type="match status" value="2"/>
</dbReference>
<reference evidence="14 15" key="1">
    <citation type="submission" date="2008-12" db="EMBL/GenBank/DDBJ databases">
        <authorList>
            <person name="Fulton L."/>
            <person name="Clifton S."/>
            <person name="Fulton B."/>
            <person name="Xu J."/>
            <person name="Minx P."/>
            <person name="Pepin K.H."/>
            <person name="Johnson M."/>
            <person name="Bhonagiri V."/>
            <person name="Nash W.E."/>
            <person name="Mardis E.R."/>
            <person name="Wilson R.K."/>
        </authorList>
    </citation>
    <scope>NUCLEOTIDE SEQUENCE [LARGE SCALE GENOMIC DNA]</scope>
    <source>
        <strain evidence="14 15">DSM 12042</strain>
    </source>
</reference>
<dbReference type="Pfam" id="PF14579">
    <property type="entry name" value="HHH_6"/>
    <property type="match status" value="1"/>
</dbReference>
<dbReference type="GO" id="GO:0005737">
    <property type="term" value="C:cytoplasm"/>
    <property type="evidence" value="ECO:0007669"/>
    <property type="project" value="UniProtKB-SubCell"/>
</dbReference>
<dbReference type="SUPFAM" id="SSF53098">
    <property type="entry name" value="Ribonuclease H-like"/>
    <property type="match status" value="1"/>
</dbReference>
<evidence type="ECO:0000256" key="3">
    <source>
        <dbReference type="ARBA" id="ARBA00022679"/>
    </source>
</evidence>
<dbReference type="CDD" id="cd07309">
    <property type="entry name" value="PHP"/>
    <property type="match status" value="1"/>
</dbReference>
<dbReference type="EMBL" id="ACCF01000107">
    <property type="protein sequence ID" value="EEF67918.1"/>
    <property type="molecule type" value="Genomic_DNA"/>
</dbReference>
<keyword evidence="9 11" id="KW-0239">DNA-directed DNA polymerase</keyword>
<dbReference type="Gene3D" id="1.10.150.700">
    <property type="entry name" value="PolC, middle finger domain"/>
    <property type="match status" value="1"/>
</dbReference>
<evidence type="ECO:0000313" key="15">
    <source>
        <dbReference type="Proteomes" id="UP000005950"/>
    </source>
</evidence>
<evidence type="ECO:0000259" key="13">
    <source>
        <dbReference type="SMART" id="SM00481"/>
    </source>
</evidence>
<dbReference type="CDD" id="cd07435">
    <property type="entry name" value="PHP_PolIIIA_POLC"/>
    <property type="match status" value="1"/>
</dbReference>
<dbReference type="Pfam" id="PF17657">
    <property type="entry name" value="DNA_pol3_finger"/>
    <property type="match status" value="1"/>
</dbReference>
<comment type="caution">
    <text evidence="14">The sequence shown here is derived from an EMBL/GenBank/DDBJ whole genome shotgun (WGS) entry which is preliminary data.</text>
</comment>
<dbReference type="InterPro" id="IPR044923">
    <property type="entry name" value="PolC_middle_finger_sf"/>
</dbReference>
<evidence type="ECO:0000256" key="9">
    <source>
        <dbReference type="ARBA" id="ARBA00022932"/>
    </source>
</evidence>
<evidence type="ECO:0000259" key="12">
    <source>
        <dbReference type="SMART" id="SM00479"/>
    </source>
</evidence>
<dbReference type="Gene3D" id="3.30.1900.20">
    <property type="match status" value="2"/>
</dbReference>
<accession>B9Y7V0</accession>
<reference evidence="14 15" key="2">
    <citation type="submission" date="2009-02" db="EMBL/GenBank/DDBJ databases">
        <title>Draft genome sequence of Holdemania filiformis DSM 12042.</title>
        <authorList>
            <person name="Sudarsanam P."/>
            <person name="Ley R."/>
            <person name="Guruge J."/>
            <person name="Turnbaugh P.J."/>
            <person name="Mahowald M."/>
            <person name="Liep D."/>
            <person name="Gordon J."/>
        </authorList>
    </citation>
    <scope>NUCLEOTIDE SEQUENCE [LARGE SCALE GENOMIC DNA]</scope>
    <source>
        <strain evidence="14 15">DSM 12042</strain>
    </source>
</reference>
<evidence type="ECO:0000256" key="7">
    <source>
        <dbReference type="ARBA" id="ARBA00022801"/>
    </source>
</evidence>